<dbReference type="RefSeq" id="WP_188667152.1">
    <property type="nucleotide sequence ID" value="NZ_BMHV01000043.1"/>
</dbReference>
<evidence type="ECO:0000313" key="2">
    <source>
        <dbReference type="Proteomes" id="UP000632498"/>
    </source>
</evidence>
<sequence length="82" mass="9505">MVMSDIQEFERKLRFATEYAYKQINKIMHSGSTKSECDMQKADAVKTMACYMSILPRFEPIGISMSDFGTIDCKWQLDPNRP</sequence>
<dbReference type="AlphaFoldDB" id="A0A917FG48"/>
<proteinExistence type="predicted"/>
<evidence type="ECO:0000313" key="1">
    <source>
        <dbReference type="EMBL" id="GGF75976.1"/>
    </source>
</evidence>
<name>A0A917FG48_9PROT</name>
<reference evidence="1" key="1">
    <citation type="journal article" date="2014" name="Int. J. Syst. Evol. Microbiol.">
        <title>Complete genome sequence of Corynebacterium casei LMG S-19264T (=DSM 44701T), isolated from a smear-ripened cheese.</title>
        <authorList>
            <consortium name="US DOE Joint Genome Institute (JGI-PGF)"/>
            <person name="Walter F."/>
            <person name="Albersmeier A."/>
            <person name="Kalinowski J."/>
            <person name="Ruckert C."/>
        </authorList>
    </citation>
    <scope>NUCLEOTIDE SEQUENCE</scope>
    <source>
        <strain evidence="1">CGMCC 1.15254</strain>
    </source>
</reference>
<protein>
    <submittedName>
        <fullName evidence="1">Uncharacterized protein</fullName>
    </submittedName>
</protein>
<keyword evidence="2" id="KW-1185">Reference proteome</keyword>
<dbReference type="EMBL" id="BMHV01000043">
    <property type="protein sequence ID" value="GGF75976.1"/>
    <property type="molecule type" value="Genomic_DNA"/>
</dbReference>
<dbReference type="Proteomes" id="UP000632498">
    <property type="component" value="Unassembled WGS sequence"/>
</dbReference>
<accession>A0A917FG48</accession>
<comment type="caution">
    <text evidence="1">The sequence shown here is derived from an EMBL/GenBank/DDBJ whole genome shotgun (WGS) entry which is preliminary data.</text>
</comment>
<reference evidence="1" key="2">
    <citation type="submission" date="2020-09" db="EMBL/GenBank/DDBJ databases">
        <authorList>
            <person name="Sun Q."/>
            <person name="Zhou Y."/>
        </authorList>
    </citation>
    <scope>NUCLEOTIDE SEQUENCE</scope>
    <source>
        <strain evidence="1">CGMCC 1.15254</strain>
    </source>
</reference>
<organism evidence="1 2">
    <name type="scientific">Terasakiella brassicae</name>
    <dbReference type="NCBI Taxonomy" id="1634917"/>
    <lineage>
        <taxon>Bacteria</taxon>
        <taxon>Pseudomonadati</taxon>
        <taxon>Pseudomonadota</taxon>
        <taxon>Alphaproteobacteria</taxon>
        <taxon>Rhodospirillales</taxon>
        <taxon>Terasakiellaceae</taxon>
        <taxon>Terasakiella</taxon>
    </lineage>
</organism>
<gene>
    <name evidence="1" type="ORF">GCM10011332_32440</name>
</gene>